<evidence type="ECO:0000256" key="10">
    <source>
        <dbReference type="ARBA" id="ARBA00022833"/>
    </source>
</evidence>
<keyword evidence="5" id="KW-0819">tRNA processing</keyword>
<accession>A0A8J4PUS5</accession>
<evidence type="ECO:0000256" key="5">
    <source>
        <dbReference type="ARBA" id="ARBA00022694"/>
    </source>
</evidence>
<dbReference type="InterPro" id="IPR027794">
    <property type="entry name" value="tRNase_Z_dom"/>
</dbReference>
<evidence type="ECO:0000256" key="4">
    <source>
        <dbReference type="ARBA" id="ARBA00012477"/>
    </source>
</evidence>
<comment type="caution">
    <text evidence="12">The sequence shown here is derived from an EMBL/GenBank/DDBJ whole genome shotgun (WGS) entry which is preliminary data.</text>
</comment>
<dbReference type="PANTHER" id="PTHR12553">
    <property type="entry name" value="ZINC PHOSPHODIESTERASE ELAC PROTEIN 2"/>
    <property type="match status" value="1"/>
</dbReference>
<comment type="catalytic activity">
    <reaction evidence="1">
        <text>Endonucleolytic cleavage of RNA, removing extra 3' nucleotides from tRNA precursor, generating 3' termini of tRNAs. A 3'-hydroxy group is left at the tRNA terminus and a 5'-phosphoryl group is left at the trailer molecule.</text>
        <dbReference type="EC" id="3.1.26.11"/>
    </reaction>
</comment>
<dbReference type="Gene3D" id="3.60.15.10">
    <property type="entry name" value="Ribonuclease Z/Hydroxyacylglutathione hydrolase-like"/>
    <property type="match status" value="2"/>
</dbReference>
<dbReference type="GO" id="GO:0005739">
    <property type="term" value="C:mitochondrion"/>
    <property type="evidence" value="ECO:0007669"/>
    <property type="project" value="TreeGrafter"/>
</dbReference>
<proteinExistence type="inferred from homology"/>
<evidence type="ECO:0000313" key="12">
    <source>
        <dbReference type="EMBL" id="KAF2073482.1"/>
    </source>
</evidence>
<dbReference type="InterPro" id="IPR047151">
    <property type="entry name" value="RNZ2-like"/>
</dbReference>
<dbReference type="SUPFAM" id="SSF56281">
    <property type="entry name" value="Metallo-hydrolase/oxidoreductase"/>
    <property type="match status" value="2"/>
</dbReference>
<comment type="cofactor">
    <cofactor evidence="2">
        <name>Zn(2+)</name>
        <dbReference type="ChEBI" id="CHEBI:29105"/>
    </cofactor>
</comment>
<dbReference type="Pfam" id="PF13691">
    <property type="entry name" value="Lactamase_B_4"/>
    <property type="match status" value="1"/>
</dbReference>
<evidence type="ECO:0000256" key="9">
    <source>
        <dbReference type="ARBA" id="ARBA00022801"/>
    </source>
</evidence>
<dbReference type="EMBL" id="AJWJ01000201">
    <property type="protein sequence ID" value="KAF2073482.1"/>
    <property type="molecule type" value="Genomic_DNA"/>
</dbReference>
<evidence type="ECO:0000256" key="8">
    <source>
        <dbReference type="ARBA" id="ARBA00022759"/>
    </source>
</evidence>
<dbReference type="EC" id="3.1.26.11" evidence="4"/>
<gene>
    <name evidence="12" type="ORF">CYY_005191</name>
</gene>
<evidence type="ECO:0000259" key="11">
    <source>
        <dbReference type="Pfam" id="PF13691"/>
    </source>
</evidence>
<keyword evidence="7" id="KW-0479">Metal-binding</keyword>
<dbReference type="AlphaFoldDB" id="A0A8J4PUS5"/>
<feature type="domain" description="tRNase Z endonuclease" evidence="11">
    <location>
        <begin position="11"/>
        <end position="66"/>
    </location>
</feature>
<evidence type="ECO:0000313" key="13">
    <source>
        <dbReference type="Proteomes" id="UP000695562"/>
    </source>
</evidence>
<evidence type="ECO:0000256" key="2">
    <source>
        <dbReference type="ARBA" id="ARBA00001947"/>
    </source>
</evidence>
<keyword evidence="9" id="KW-0378">Hydrolase</keyword>
<dbReference type="GO" id="GO:0042781">
    <property type="term" value="F:3'-tRNA processing endoribonuclease activity"/>
    <property type="evidence" value="ECO:0007669"/>
    <property type="project" value="UniProtKB-EC"/>
</dbReference>
<evidence type="ECO:0000256" key="7">
    <source>
        <dbReference type="ARBA" id="ARBA00022723"/>
    </source>
</evidence>
<keyword evidence="6" id="KW-0540">Nuclease</keyword>
<evidence type="ECO:0000256" key="6">
    <source>
        <dbReference type="ARBA" id="ARBA00022722"/>
    </source>
</evidence>
<dbReference type="InterPro" id="IPR036866">
    <property type="entry name" value="RibonucZ/Hydroxyglut_hydro"/>
</dbReference>
<organism evidence="12 13">
    <name type="scientific">Polysphondylium violaceum</name>
    <dbReference type="NCBI Taxonomy" id="133409"/>
    <lineage>
        <taxon>Eukaryota</taxon>
        <taxon>Amoebozoa</taxon>
        <taxon>Evosea</taxon>
        <taxon>Eumycetozoa</taxon>
        <taxon>Dictyostelia</taxon>
        <taxon>Dictyosteliales</taxon>
        <taxon>Dictyosteliaceae</taxon>
        <taxon>Polysphondylium</taxon>
    </lineage>
</organism>
<reference evidence="12" key="1">
    <citation type="submission" date="2020-01" db="EMBL/GenBank/DDBJ databases">
        <title>Development of genomics and gene disruption for Polysphondylium violaceum indicates a role for the polyketide synthase stlB in stalk morphogenesis.</title>
        <authorList>
            <person name="Narita B."/>
            <person name="Kawabe Y."/>
            <person name="Kin K."/>
            <person name="Saito T."/>
            <person name="Gibbs R."/>
            <person name="Kuspa A."/>
            <person name="Muzny D."/>
            <person name="Queller D."/>
            <person name="Richards S."/>
            <person name="Strassman J."/>
            <person name="Sucgang R."/>
            <person name="Worley K."/>
            <person name="Schaap P."/>
        </authorList>
    </citation>
    <scope>NUCLEOTIDE SEQUENCE</scope>
    <source>
        <strain evidence="12">QSvi11</strain>
    </source>
</reference>
<dbReference type="PANTHER" id="PTHR12553:SF63">
    <property type="entry name" value="RIBONUCLEASE Z"/>
    <property type="match status" value="1"/>
</dbReference>
<dbReference type="CDD" id="cd07718">
    <property type="entry name" value="RNaseZ_ELAC1_ELAC2-C-term-like_MBL-fold"/>
    <property type="match status" value="1"/>
</dbReference>
<evidence type="ECO:0000256" key="1">
    <source>
        <dbReference type="ARBA" id="ARBA00000402"/>
    </source>
</evidence>
<evidence type="ECO:0000256" key="3">
    <source>
        <dbReference type="ARBA" id="ARBA00007823"/>
    </source>
</evidence>
<name>A0A8J4PUS5_9MYCE</name>
<keyword evidence="10" id="KW-0862">Zinc</keyword>
<sequence length="707" mass="80276">MTKSYIDVTGDNEDATPILFANFDENRYLFEAGEGVQKVIRDLEAVSLPKVKAIFITSLSWDSIGGLIGLIFSLSDAGVESINMYSPKGLFKILKASRAFSCVPSLKIHLFELNNHLSHHFKVSNMNVTSIPLYKTLPTFKDVKMSRDIIVQNHYNNWDYEQMNQEDDYSENQVDQDAIVCYIGSTPDLPGKFHPDKAIKLGVEKGTNFSLLNSGQSVISKTTGLTVTSDMVKDPDQPGTRFALLRCPSKEYFNSLFNNDTFESFYSGKEKLCVVYHLVPESIITSQEYQQFIEKLSFENKNIKHILVNSENCERYPSYPSSDHYVKKLKALVPPLFQLQDKKQNDRQFNKLDIKNVISCEKVTRIFMAPLAKVGHLEIRPYQTDIHDIWEFHHHQDSYPEFKQEAQKVQQEIQRIENIQDKVQYPKVLFTGTGSAVPSRFRNVTGNYIALSEDKGLLLDAGECTYSQLYRSFGQDKIKDILLGIKLIWISHEHADHHLGVARVLLKRSQYTDEPLVVAGPPRFISWLTKLSVCSPNINFIGASITEKSEHLDQALKELDIESLVSIPVIHCDESVGVCIQLNSGVRIAYSGDTRPCPEFIEACKDSLVLIHESSFEDDQLEDAKSKNHSTIGEAIQVGRDMNAKCTLLTHFSQRFCQVQPNPPETIVNTEEKPFAAVFDFMYISPYQYSLLPHITKAINILLSEKK</sequence>
<keyword evidence="8" id="KW-0255">Endonuclease</keyword>
<dbReference type="Pfam" id="PF23023">
    <property type="entry name" value="Anti-Pycsar_Apyc1"/>
    <property type="match status" value="1"/>
</dbReference>
<comment type="similarity">
    <text evidence="3">Belongs to the RNase Z family.</text>
</comment>
<dbReference type="GO" id="GO:0046872">
    <property type="term" value="F:metal ion binding"/>
    <property type="evidence" value="ECO:0007669"/>
    <property type="project" value="UniProtKB-KW"/>
</dbReference>
<dbReference type="Proteomes" id="UP000695562">
    <property type="component" value="Unassembled WGS sequence"/>
</dbReference>
<dbReference type="OrthoDB" id="527344at2759"/>
<dbReference type="GO" id="GO:1990180">
    <property type="term" value="P:mitochondrial tRNA 3'-end processing"/>
    <property type="evidence" value="ECO:0007669"/>
    <property type="project" value="TreeGrafter"/>
</dbReference>
<protein>
    <recommendedName>
        <fullName evidence="4">ribonuclease Z</fullName>
        <ecNumber evidence="4">3.1.26.11</ecNumber>
    </recommendedName>
</protein>
<keyword evidence="13" id="KW-1185">Reference proteome</keyword>